<sequence length="233" mass="26974">MTDRLWLSGWSIPATIWRESVQSFPAGKQRTIDFNQGGDSPLVSAEQALYLLQPPVTVIGWSMGAMVALELALRHPQWIDRLILIAVTDQFVRDQNREHGWDLRVLRRMKKQLHLHPAETIASFDQRLFSPDSPDDPWRRQIRGSRAHALAGLVAGLEYLEQFRFPPHLASEITQPVYLLHGENDAICHPESGRRLALTLPQAEWTLWKDTGHIPFWTRQEAFKHWLEGRLRR</sequence>
<reference evidence="2 3" key="1">
    <citation type="submission" date="2023-07" db="EMBL/GenBank/DDBJ databases">
        <title>Genomic Encyclopedia of Type Strains, Phase IV (KMG-IV): sequencing the most valuable type-strain genomes for metagenomic binning, comparative biology and taxonomic classification.</title>
        <authorList>
            <person name="Goeker M."/>
        </authorList>
    </citation>
    <scope>NUCLEOTIDE SEQUENCE [LARGE SCALE GENOMIC DNA]</scope>
    <source>
        <strain evidence="2 3">DSM 45903</strain>
    </source>
</reference>
<dbReference type="InterPro" id="IPR000073">
    <property type="entry name" value="AB_hydrolase_1"/>
</dbReference>
<evidence type="ECO:0000313" key="3">
    <source>
        <dbReference type="Proteomes" id="UP001185012"/>
    </source>
</evidence>
<protein>
    <submittedName>
        <fullName evidence="2">Pimeloyl-[acyl-carrier protein] methyl ester esterase</fullName>
        <ecNumber evidence="2">3.1.1.85</ecNumber>
    </submittedName>
</protein>
<dbReference type="PANTHER" id="PTHR43689">
    <property type="entry name" value="HYDROLASE"/>
    <property type="match status" value="1"/>
</dbReference>
<name>A0ABU1IJ20_9BACL</name>
<evidence type="ECO:0000259" key="1">
    <source>
        <dbReference type="Pfam" id="PF00561"/>
    </source>
</evidence>
<dbReference type="Pfam" id="PF00561">
    <property type="entry name" value="Abhydrolase_1"/>
    <property type="match status" value="1"/>
</dbReference>
<gene>
    <name evidence="2" type="ORF">JOE21_000767</name>
</gene>
<dbReference type="SUPFAM" id="SSF53474">
    <property type="entry name" value="alpha/beta-Hydrolases"/>
    <property type="match status" value="1"/>
</dbReference>
<dbReference type="PRINTS" id="PR00111">
    <property type="entry name" value="ABHYDROLASE"/>
</dbReference>
<keyword evidence="2" id="KW-0378">Hydrolase</keyword>
<dbReference type="InterPro" id="IPR029058">
    <property type="entry name" value="AB_hydrolase_fold"/>
</dbReference>
<dbReference type="PANTHER" id="PTHR43689:SF8">
    <property type="entry name" value="ALPHA_BETA-HYDROLASES SUPERFAMILY PROTEIN"/>
    <property type="match status" value="1"/>
</dbReference>
<proteinExistence type="predicted"/>
<feature type="domain" description="AB hydrolase-1" evidence="1">
    <location>
        <begin position="51"/>
        <end position="219"/>
    </location>
</feature>
<dbReference type="Proteomes" id="UP001185012">
    <property type="component" value="Unassembled WGS sequence"/>
</dbReference>
<comment type="caution">
    <text evidence="2">The sequence shown here is derived from an EMBL/GenBank/DDBJ whole genome shotgun (WGS) entry which is preliminary data.</text>
</comment>
<keyword evidence="3" id="KW-1185">Reference proteome</keyword>
<dbReference type="EC" id="3.1.1.85" evidence="2"/>
<organism evidence="2 3">
    <name type="scientific">Desmospora profundinema</name>
    <dbReference type="NCBI Taxonomy" id="1571184"/>
    <lineage>
        <taxon>Bacteria</taxon>
        <taxon>Bacillati</taxon>
        <taxon>Bacillota</taxon>
        <taxon>Bacilli</taxon>
        <taxon>Bacillales</taxon>
        <taxon>Thermoactinomycetaceae</taxon>
        <taxon>Desmospora</taxon>
    </lineage>
</organism>
<accession>A0ABU1IJ20</accession>
<evidence type="ECO:0000313" key="2">
    <source>
        <dbReference type="EMBL" id="MDR6224776.1"/>
    </source>
</evidence>
<dbReference type="Gene3D" id="3.40.50.1820">
    <property type="entry name" value="alpha/beta hydrolase"/>
    <property type="match status" value="1"/>
</dbReference>
<dbReference type="EMBL" id="JAVDQG010000002">
    <property type="protein sequence ID" value="MDR6224776.1"/>
    <property type="molecule type" value="Genomic_DNA"/>
</dbReference>
<dbReference type="RefSeq" id="WP_309862539.1">
    <property type="nucleotide sequence ID" value="NZ_JAVDQG010000002.1"/>
</dbReference>
<dbReference type="GO" id="GO:0090499">
    <property type="term" value="F:pimelyl-[acyl-carrier protein] methyl ester esterase activity"/>
    <property type="evidence" value="ECO:0007669"/>
    <property type="project" value="UniProtKB-EC"/>
</dbReference>